<dbReference type="PANTHER" id="PTHR30390">
    <property type="entry name" value="SEDOHEPTULOSE 7-PHOSPHATE ISOMERASE / DNAA INITIATOR-ASSOCIATING FACTOR FOR REPLICATION INITIATION"/>
    <property type="match status" value="1"/>
</dbReference>
<dbReference type="InterPro" id="IPR035461">
    <property type="entry name" value="GmhA/DiaA"/>
</dbReference>
<dbReference type="Proteomes" id="UP000886883">
    <property type="component" value="Unassembled WGS sequence"/>
</dbReference>
<dbReference type="Gene3D" id="3.40.50.10490">
    <property type="entry name" value="Glucose-6-phosphate isomerase like protein, domain 1"/>
    <property type="match status" value="1"/>
</dbReference>
<feature type="domain" description="SIS" evidence="1">
    <location>
        <begin position="31"/>
        <end position="212"/>
    </location>
</feature>
<evidence type="ECO:0000313" key="2">
    <source>
        <dbReference type="EMBL" id="HJB89844.1"/>
    </source>
</evidence>
<name>A0A9D2MNM2_9FIRM</name>
<dbReference type="InterPro" id="IPR001347">
    <property type="entry name" value="SIS_dom"/>
</dbReference>
<dbReference type="EMBL" id="DWXE01000001">
    <property type="protein sequence ID" value="HJB89844.1"/>
    <property type="molecule type" value="Genomic_DNA"/>
</dbReference>
<evidence type="ECO:0000259" key="1">
    <source>
        <dbReference type="PROSITE" id="PS51464"/>
    </source>
</evidence>
<reference evidence="2" key="2">
    <citation type="submission" date="2021-04" db="EMBL/GenBank/DDBJ databases">
        <authorList>
            <person name="Gilroy R."/>
        </authorList>
    </citation>
    <scope>NUCLEOTIDE SEQUENCE</scope>
    <source>
        <strain evidence="2">USAMLcec3-2134</strain>
    </source>
</reference>
<gene>
    <name evidence="2" type="ORF">H9763_00050</name>
</gene>
<evidence type="ECO:0000313" key="3">
    <source>
        <dbReference type="Proteomes" id="UP000886883"/>
    </source>
</evidence>
<dbReference type="InterPro" id="IPR046348">
    <property type="entry name" value="SIS_dom_sf"/>
</dbReference>
<dbReference type="PROSITE" id="PS51464">
    <property type="entry name" value="SIS"/>
    <property type="match status" value="1"/>
</dbReference>
<comment type="caution">
    <text evidence="2">The sequence shown here is derived from an EMBL/GenBank/DDBJ whole genome shotgun (WGS) entry which is preliminary data.</text>
</comment>
<protein>
    <submittedName>
        <fullName evidence="2">SIS domain-containing protein</fullName>
    </submittedName>
</protein>
<dbReference type="InterPro" id="IPR050099">
    <property type="entry name" value="SIS_GmhA/DiaA_subfam"/>
</dbReference>
<dbReference type="AlphaFoldDB" id="A0A9D2MNM2"/>
<dbReference type="SUPFAM" id="SSF53697">
    <property type="entry name" value="SIS domain"/>
    <property type="match status" value="1"/>
</dbReference>
<reference evidence="2" key="1">
    <citation type="journal article" date="2021" name="PeerJ">
        <title>Extensive microbial diversity within the chicken gut microbiome revealed by metagenomics and culture.</title>
        <authorList>
            <person name="Gilroy R."/>
            <person name="Ravi A."/>
            <person name="Getino M."/>
            <person name="Pursley I."/>
            <person name="Horton D.L."/>
            <person name="Alikhan N.F."/>
            <person name="Baker D."/>
            <person name="Gharbi K."/>
            <person name="Hall N."/>
            <person name="Watson M."/>
            <person name="Adriaenssens E.M."/>
            <person name="Foster-Nyarko E."/>
            <person name="Jarju S."/>
            <person name="Secka A."/>
            <person name="Antonio M."/>
            <person name="Oren A."/>
            <person name="Chaudhuri R.R."/>
            <person name="La Ragione R."/>
            <person name="Hildebrand F."/>
            <person name="Pallen M.J."/>
        </authorList>
    </citation>
    <scope>NUCLEOTIDE SEQUENCE</scope>
    <source>
        <strain evidence="2">USAMLcec3-2134</strain>
    </source>
</reference>
<proteinExistence type="predicted"/>
<accession>A0A9D2MNM2</accession>
<dbReference type="GO" id="GO:1901135">
    <property type="term" value="P:carbohydrate derivative metabolic process"/>
    <property type="evidence" value="ECO:0007669"/>
    <property type="project" value="InterPro"/>
</dbReference>
<dbReference type="Pfam" id="PF13580">
    <property type="entry name" value="SIS_2"/>
    <property type="match status" value="2"/>
</dbReference>
<dbReference type="GO" id="GO:0097367">
    <property type="term" value="F:carbohydrate derivative binding"/>
    <property type="evidence" value="ECO:0007669"/>
    <property type="project" value="InterPro"/>
</dbReference>
<dbReference type="CDD" id="cd05006">
    <property type="entry name" value="SIS_GmhA"/>
    <property type="match status" value="1"/>
</dbReference>
<sequence>MSQAMQLERLLQRYPALDACREEIQKAYEILKETYERKGMLLVCGNGGSGADSEHIVGELMKEFAIKRPLPEEMKQKLREVSPEYGELLGRHLQGSLPAIPLTGNIALSTAFANDAVPELVFAQQVYGYGDENSALLGISTSGNSKNVIYAIETARAKGMAVIGLTGEGGGKMKELCDVCICVPAASTPDIQELHLPVYHALCRMIEEAFFG</sequence>
<organism evidence="2 3">
    <name type="scientific">Candidatus Eisenbergiella merdigallinarum</name>
    <dbReference type="NCBI Taxonomy" id="2838552"/>
    <lineage>
        <taxon>Bacteria</taxon>
        <taxon>Bacillati</taxon>
        <taxon>Bacillota</taxon>
        <taxon>Clostridia</taxon>
        <taxon>Lachnospirales</taxon>
        <taxon>Lachnospiraceae</taxon>
        <taxon>Eisenbergiella</taxon>
    </lineage>
</organism>